<dbReference type="SUPFAM" id="SSF51120">
    <property type="entry name" value="beta-Roll"/>
    <property type="match status" value="6"/>
</dbReference>
<gene>
    <name evidence="3" type="ORF">HLB44_02445</name>
</gene>
<organism evidence="3 4">
    <name type="scientific">Pseudaquabacterium terrae</name>
    <dbReference type="NCBI Taxonomy" id="2732868"/>
    <lineage>
        <taxon>Bacteria</taxon>
        <taxon>Pseudomonadati</taxon>
        <taxon>Pseudomonadota</taxon>
        <taxon>Betaproteobacteria</taxon>
        <taxon>Burkholderiales</taxon>
        <taxon>Sphaerotilaceae</taxon>
        <taxon>Pseudaquabacterium</taxon>
    </lineage>
</organism>
<dbReference type="RefSeq" id="WP_173120239.1">
    <property type="nucleotide sequence ID" value="NZ_JABRWJ010000001.1"/>
</dbReference>
<sequence length="1260" mass="126458">MSAGPELRAYGANLNQAHANVREVRAGVGEVRERLDTVEMVIDAIDSVERQADAFGRSVGQMQLALKLMDKTGPLKALATLGAFVLDKLETVARQVEAKADALARRIDDSGLEALLTSAQDKLESLDAGLLVVEETIAHDAGVIGGMVKALDTVDALDPAGDPAAPLAASIEPLVAVPNAAVGALNDAYATIKAEVLALGNAVPNAAFLPVLGVRIAFDKISASLAFLRGPLDLAGQMLKPIEPILDAAGLLFDLTVRPVIDFLLQTLGLRQVIDAAADRITALLPNAGVLDTVLDDFDAALQAIDPLAALDDALGITAWVGRLDSALLAPVGNPQAGPIGIGSGANDVLQGRAVADLLDGAAGDDTVHGDAGDDVLLAGPGQDVLDGGSGTDRVVFRGNLIEYRFSQSAQGGELVFHHLYPADPRISDGSEVTRNIETYSFADLSLTQAQLMQGVRIATPGQTLLAGSDDIDILFAAATAITIDAGGGNDVLAGSPANDQLRGGSGDDVIVRSAGNDGVDGGSGRDTWRFGIDNTSGNPHVDVDLQRGSALVGGTTTTLLSIEAVVVEDNRSAYLYGSGAAEQLTSATTRDLLDGRGGDDVLDGGAGDDVLIGGPGADVLFGGAGTDALAAGERALAGVANHYDGGDGSNDTLSYAADLREQVEREHFDTGLRGKVRFQQASGPIRLDAATGRIERLSDDGLTVIATDTAVGIERYIGSDANDALTGAAGITVSLDGGGGNDRVVGLGVGLLGGGSGDDVLVAAPGSSAAGGGGFDTLDLGAQPGVRWLVRLDGAIGSALRAFNAIDGSALAVPGGSLQNESGPSLLGAGTVADIDRYVGSAEDDHFELRSSGAIVVHAAAGDDYLHGRGGGSSTPSFQLFGEVGDDHLVLQETGLADGGEGHDRLEVDADAGDAVQVRGGAGDDTILVRGGQAVIDGGTGRDTLSAAASNVLAGLVLDLAAGTLAATGSSPRFGGTVTGIETAIGSDLHDDTLRGSAAGETLIGGGGNDLLEGRGGADALYGGAGGDTLRGDDGDDLLDGGDGADVIDGRAGADLLVLDGNDTALGGDGSDHFVIGLGTMVIDGGAGLDSARLSGARSDYPLIRDAGSGWRIADDALQGIERLQFADAGLALDLDGAAGTVARLLGAVFGPAAVANAAYAGIGLTLKDGGMSDEALAALALDAAGAHTAPAIVALLWTNLFDTPPSAAQAAPFIAWLDQGMSPGALGLLAAVQPVNEARIDLVGLVDSGLAYSEPVLN</sequence>
<dbReference type="Pfam" id="PF00353">
    <property type="entry name" value="HemolysinCabind"/>
    <property type="match status" value="5"/>
</dbReference>
<dbReference type="Gene3D" id="2.160.20.160">
    <property type="match status" value="1"/>
</dbReference>
<protein>
    <recommendedName>
        <fullName evidence="5">Calcium-binding protein</fullName>
    </recommendedName>
</protein>
<proteinExistence type="predicted"/>
<comment type="subcellular location">
    <subcellularLocation>
        <location evidence="1">Secreted</location>
    </subcellularLocation>
</comment>
<evidence type="ECO:0000256" key="2">
    <source>
        <dbReference type="ARBA" id="ARBA00022525"/>
    </source>
</evidence>
<dbReference type="PANTHER" id="PTHR38340">
    <property type="entry name" value="S-LAYER PROTEIN"/>
    <property type="match status" value="1"/>
</dbReference>
<dbReference type="EMBL" id="JABRWJ010000001">
    <property type="protein sequence ID" value="NRF65839.1"/>
    <property type="molecule type" value="Genomic_DNA"/>
</dbReference>
<dbReference type="InterPro" id="IPR001343">
    <property type="entry name" value="Hemolysn_Ca-bd"/>
</dbReference>
<evidence type="ECO:0008006" key="5">
    <source>
        <dbReference type="Google" id="ProtNLM"/>
    </source>
</evidence>
<dbReference type="Proteomes" id="UP000737171">
    <property type="component" value="Unassembled WGS sequence"/>
</dbReference>
<keyword evidence="4" id="KW-1185">Reference proteome</keyword>
<dbReference type="Gene3D" id="2.150.10.10">
    <property type="entry name" value="Serralysin-like metalloprotease, C-terminal"/>
    <property type="match status" value="5"/>
</dbReference>
<dbReference type="PANTHER" id="PTHR38340:SF1">
    <property type="entry name" value="S-LAYER PROTEIN"/>
    <property type="match status" value="1"/>
</dbReference>
<evidence type="ECO:0000313" key="4">
    <source>
        <dbReference type="Proteomes" id="UP000737171"/>
    </source>
</evidence>
<evidence type="ECO:0000313" key="3">
    <source>
        <dbReference type="EMBL" id="NRF65839.1"/>
    </source>
</evidence>
<dbReference type="InterPro" id="IPR011049">
    <property type="entry name" value="Serralysin-like_metalloprot_C"/>
</dbReference>
<dbReference type="PRINTS" id="PR00313">
    <property type="entry name" value="CABNDNGRPT"/>
</dbReference>
<dbReference type="PROSITE" id="PS00330">
    <property type="entry name" value="HEMOLYSIN_CALCIUM"/>
    <property type="match status" value="4"/>
</dbReference>
<keyword evidence="2" id="KW-0964">Secreted</keyword>
<dbReference type="InterPro" id="IPR018511">
    <property type="entry name" value="Hemolysin-typ_Ca-bd_CS"/>
</dbReference>
<name>A0ABX2E9Y4_9BURK</name>
<dbReference type="InterPro" id="IPR050557">
    <property type="entry name" value="RTX_toxin/Mannuronan_C5-epim"/>
</dbReference>
<comment type="caution">
    <text evidence="3">The sequence shown here is derived from an EMBL/GenBank/DDBJ whole genome shotgun (WGS) entry which is preliminary data.</text>
</comment>
<evidence type="ECO:0000256" key="1">
    <source>
        <dbReference type="ARBA" id="ARBA00004613"/>
    </source>
</evidence>
<accession>A0ABX2E9Y4</accession>
<reference evidence="3 4" key="1">
    <citation type="submission" date="2020-05" db="EMBL/GenBank/DDBJ databases">
        <title>Aquincola sp. isolate from soil.</title>
        <authorList>
            <person name="Han J."/>
            <person name="Kim D.-U."/>
        </authorList>
    </citation>
    <scope>NUCLEOTIDE SEQUENCE [LARGE SCALE GENOMIC DNA]</scope>
    <source>
        <strain evidence="3 4">S2</strain>
    </source>
</reference>